<gene>
    <name evidence="1" type="ORF">RHMOL_Rhmol12G0122000</name>
</gene>
<name>A0ACC0LI47_RHOML</name>
<dbReference type="EMBL" id="CM046399">
    <property type="protein sequence ID" value="KAI8528062.1"/>
    <property type="molecule type" value="Genomic_DNA"/>
</dbReference>
<organism evidence="1 2">
    <name type="scientific">Rhododendron molle</name>
    <name type="common">Chinese azalea</name>
    <name type="synonym">Azalea mollis</name>
    <dbReference type="NCBI Taxonomy" id="49168"/>
    <lineage>
        <taxon>Eukaryota</taxon>
        <taxon>Viridiplantae</taxon>
        <taxon>Streptophyta</taxon>
        <taxon>Embryophyta</taxon>
        <taxon>Tracheophyta</taxon>
        <taxon>Spermatophyta</taxon>
        <taxon>Magnoliopsida</taxon>
        <taxon>eudicotyledons</taxon>
        <taxon>Gunneridae</taxon>
        <taxon>Pentapetalae</taxon>
        <taxon>asterids</taxon>
        <taxon>Ericales</taxon>
        <taxon>Ericaceae</taxon>
        <taxon>Ericoideae</taxon>
        <taxon>Rhodoreae</taxon>
        <taxon>Rhododendron</taxon>
    </lineage>
</organism>
<proteinExistence type="predicted"/>
<keyword evidence="2" id="KW-1185">Reference proteome</keyword>
<accession>A0ACC0LI47</accession>
<comment type="caution">
    <text evidence="1">The sequence shown here is derived from an EMBL/GenBank/DDBJ whole genome shotgun (WGS) entry which is preliminary data.</text>
</comment>
<protein>
    <submittedName>
        <fullName evidence="1">Uncharacterized protein</fullName>
    </submittedName>
</protein>
<reference evidence="1" key="1">
    <citation type="submission" date="2022-02" db="EMBL/GenBank/DDBJ databases">
        <title>Plant Genome Project.</title>
        <authorList>
            <person name="Zhang R.-G."/>
        </authorList>
    </citation>
    <scope>NUCLEOTIDE SEQUENCE</scope>
    <source>
        <strain evidence="1">AT1</strain>
    </source>
</reference>
<sequence>MVLCNGVRNTVSRTSEPSDRASDGSDLISAMNDSLSLVVEMRSKPWDARSDGLEVHITVLCTSLHAVLAYLLCLGKIKS</sequence>
<evidence type="ECO:0000313" key="1">
    <source>
        <dbReference type="EMBL" id="KAI8528062.1"/>
    </source>
</evidence>
<dbReference type="Proteomes" id="UP001062846">
    <property type="component" value="Chromosome 12"/>
</dbReference>
<evidence type="ECO:0000313" key="2">
    <source>
        <dbReference type="Proteomes" id="UP001062846"/>
    </source>
</evidence>